<evidence type="ECO:0000313" key="17">
    <source>
        <dbReference type="Proteomes" id="UP000823891"/>
    </source>
</evidence>
<dbReference type="SMART" id="SM01058">
    <property type="entry name" value="CarD_TRCF"/>
    <property type="match status" value="1"/>
</dbReference>
<dbReference type="InterPro" id="IPR004576">
    <property type="entry name" value="Mfd"/>
</dbReference>
<evidence type="ECO:0000256" key="8">
    <source>
        <dbReference type="ARBA" id="ARBA00023125"/>
    </source>
</evidence>
<dbReference type="InterPro" id="IPR014001">
    <property type="entry name" value="Helicase_ATP-bd"/>
</dbReference>
<evidence type="ECO:0000256" key="3">
    <source>
        <dbReference type="ARBA" id="ARBA00022741"/>
    </source>
</evidence>
<dbReference type="SUPFAM" id="SSF141259">
    <property type="entry name" value="CarD-like"/>
    <property type="match status" value="1"/>
</dbReference>
<dbReference type="HAMAP" id="MF_00969">
    <property type="entry name" value="TRCF"/>
    <property type="match status" value="1"/>
</dbReference>
<dbReference type="Gene3D" id="3.40.50.11180">
    <property type="match status" value="1"/>
</dbReference>
<dbReference type="Gene3D" id="3.40.50.300">
    <property type="entry name" value="P-loop containing nucleotide triphosphate hydrolases"/>
    <property type="match status" value="2"/>
</dbReference>
<evidence type="ECO:0000313" key="16">
    <source>
        <dbReference type="EMBL" id="HJC22874.1"/>
    </source>
</evidence>
<evidence type="ECO:0000256" key="2">
    <source>
        <dbReference type="ARBA" id="ARBA00022490"/>
    </source>
</evidence>
<evidence type="ECO:0000256" key="10">
    <source>
        <dbReference type="ARBA" id="ARBA00061104"/>
    </source>
</evidence>
<evidence type="ECO:0000259" key="14">
    <source>
        <dbReference type="PROSITE" id="PS51192"/>
    </source>
</evidence>
<keyword evidence="2 13" id="KW-0963">Cytoplasm</keyword>
<evidence type="ECO:0000256" key="7">
    <source>
        <dbReference type="ARBA" id="ARBA00022840"/>
    </source>
</evidence>
<dbReference type="Pfam" id="PF02559">
    <property type="entry name" value="CarD_TRCF_RID"/>
    <property type="match status" value="1"/>
</dbReference>
<accession>A0A9D2SNI2</accession>
<dbReference type="AlphaFoldDB" id="A0A9D2SNI2"/>
<comment type="subcellular location">
    <subcellularLocation>
        <location evidence="1 13">Cytoplasm</location>
    </subcellularLocation>
</comment>
<dbReference type="CDD" id="cd17991">
    <property type="entry name" value="DEXHc_TRCF"/>
    <property type="match status" value="1"/>
</dbReference>
<keyword evidence="9 13" id="KW-0234">DNA repair</keyword>
<dbReference type="InterPro" id="IPR036101">
    <property type="entry name" value="CarD-like/TRCF_RID_sf"/>
</dbReference>
<comment type="similarity">
    <text evidence="11 13">In the C-terminal section; belongs to the helicase family. RecG subfamily.</text>
</comment>
<dbReference type="InterPro" id="IPR003711">
    <property type="entry name" value="CarD-like/TRCF_RID"/>
</dbReference>
<dbReference type="SUPFAM" id="SSF143517">
    <property type="entry name" value="TRCF domain-like"/>
    <property type="match status" value="1"/>
</dbReference>
<dbReference type="EC" id="3.6.4.-" evidence="13"/>
<evidence type="ECO:0000256" key="11">
    <source>
        <dbReference type="ARBA" id="ARBA00061399"/>
    </source>
</evidence>
<dbReference type="SUPFAM" id="SSF52540">
    <property type="entry name" value="P-loop containing nucleoside triphosphate hydrolases"/>
    <property type="match status" value="3"/>
</dbReference>
<dbReference type="Pfam" id="PF00270">
    <property type="entry name" value="DEAD"/>
    <property type="match status" value="1"/>
</dbReference>
<evidence type="ECO:0000256" key="4">
    <source>
        <dbReference type="ARBA" id="ARBA00022763"/>
    </source>
</evidence>
<dbReference type="InterPro" id="IPR047112">
    <property type="entry name" value="RecG/Mfd"/>
</dbReference>
<dbReference type="GO" id="GO:0003678">
    <property type="term" value="F:DNA helicase activity"/>
    <property type="evidence" value="ECO:0007669"/>
    <property type="project" value="TreeGrafter"/>
</dbReference>
<dbReference type="InterPro" id="IPR011545">
    <property type="entry name" value="DEAD/DEAH_box_helicase_dom"/>
</dbReference>
<feature type="domain" description="Helicase C-terminal" evidence="15">
    <location>
        <begin position="812"/>
        <end position="978"/>
    </location>
</feature>
<comment type="caution">
    <text evidence="16">The sequence shown here is derived from an EMBL/GenBank/DDBJ whole genome shotgun (WGS) entry which is preliminary data.</text>
</comment>
<reference evidence="16" key="1">
    <citation type="journal article" date="2021" name="PeerJ">
        <title>Extensive microbial diversity within the chicken gut microbiome revealed by metagenomics and culture.</title>
        <authorList>
            <person name="Gilroy R."/>
            <person name="Ravi A."/>
            <person name="Getino M."/>
            <person name="Pursley I."/>
            <person name="Horton D.L."/>
            <person name="Alikhan N.F."/>
            <person name="Baker D."/>
            <person name="Gharbi K."/>
            <person name="Hall N."/>
            <person name="Watson M."/>
            <person name="Adriaenssens E.M."/>
            <person name="Foster-Nyarko E."/>
            <person name="Jarju S."/>
            <person name="Secka A."/>
            <person name="Antonio M."/>
            <person name="Oren A."/>
            <person name="Chaudhuri R.R."/>
            <person name="La Ragione R."/>
            <person name="Hildebrand F."/>
            <person name="Pallen M.J."/>
        </authorList>
    </citation>
    <scope>NUCLEOTIDE SEQUENCE</scope>
    <source>
        <strain evidence="16">USAMLcec2-132</strain>
    </source>
</reference>
<evidence type="ECO:0000256" key="6">
    <source>
        <dbReference type="ARBA" id="ARBA00022806"/>
    </source>
</evidence>
<dbReference type="NCBIfam" id="TIGR00580">
    <property type="entry name" value="mfd"/>
    <property type="match status" value="1"/>
</dbReference>
<keyword evidence="6" id="KW-0347">Helicase</keyword>
<keyword evidence="3 13" id="KW-0547">Nucleotide-binding</keyword>
<dbReference type="GO" id="GO:0006355">
    <property type="term" value="P:regulation of DNA-templated transcription"/>
    <property type="evidence" value="ECO:0007669"/>
    <property type="project" value="UniProtKB-UniRule"/>
</dbReference>
<dbReference type="SMART" id="SM00982">
    <property type="entry name" value="TRCF"/>
    <property type="match status" value="1"/>
</dbReference>
<dbReference type="GO" id="GO:0005737">
    <property type="term" value="C:cytoplasm"/>
    <property type="evidence" value="ECO:0007669"/>
    <property type="project" value="UniProtKB-SubCell"/>
</dbReference>
<dbReference type="Gene3D" id="3.30.2060.10">
    <property type="entry name" value="Penicillin-binding protein 1b domain"/>
    <property type="match status" value="1"/>
</dbReference>
<dbReference type="GO" id="GO:0016787">
    <property type="term" value="F:hydrolase activity"/>
    <property type="evidence" value="ECO:0007669"/>
    <property type="project" value="UniProtKB-KW"/>
</dbReference>
<dbReference type="Proteomes" id="UP000823891">
    <property type="component" value="Unassembled WGS sequence"/>
</dbReference>
<keyword evidence="5 13" id="KW-0378">Hydrolase</keyword>
<keyword evidence="4 13" id="KW-0227">DNA damage</keyword>
<evidence type="ECO:0000256" key="1">
    <source>
        <dbReference type="ARBA" id="ARBA00004496"/>
    </source>
</evidence>
<dbReference type="Pfam" id="PF17757">
    <property type="entry name" value="UvrB_inter"/>
    <property type="match status" value="1"/>
</dbReference>
<dbReference type="InterPro" id="IPR041471">
    <property type="entry name" value="UvrB_inter"/>
</dbReference>
<dbReference type="Pfam" id="PF00271">
    <property type="entry name" value="Helicase_C"/>
    <property type="match status" value="1"/>
</dbReference>
<dbReference type="SMART" id="SM00487">
    <property type="entry name" value="DEXDc"/>
    <property type="match status" value="1"/>
</dbReference>
<dbReference type="GO" id="GO:0003684">
    <property type="term" value="F:damaged DNA binding"/>
    <property type="evidence" value="ECO:0007669"/>
    <property type="project" value="InterPro"/>
</dbReference>
<dbReference type="Gene3D" id="3.90.1150.50">
    <property type="entry name" value="Transcription-repair-coupling factor, D7 domain"/>
    <property type="match status" value="1"/>
</dbReference>
<dbReference type="GO" id="GO:0005524">
    <property type="term" value="F:ATP binding"/>
    <property type="evidence" value="ECO:0007669"/>
    <property type="project" value="UniProtKB-UniRule"/>
</dbReference>
<dbReference type="PANTHER" id="PTHR47964">
    <property type="entry name" value="ATP-DEPENDENT DNA HELICASE HOMOLOG RECG, CHLOROPLASTIC"/>
    <property type="match status" value="1"/>
</dbReference>
<evidence type="ECO:0000256" key="9">
    <source>
        <dbReference type="ARBA" id="ARBA00023204"/>
    </source>
</evidence>
<dbReference type="FunFam" id="3.40.50.300:FF:000546">
    <property type="entry name" value="Transcription-repair-coupling factor"/>
    <property type="match status" value="1"/>
</dbReference>
<dbReference type="PANTHER" id="PTHR47964:SF1">
    <property type="entry name" value="ATP-DEPENDENT DNA HELICASE HOMOLOG RECG, CHLOROPLASTIC"/>
    <property type="match status" value="1"/>
</dbReference>
<dbReference type="InterPro" id="IPR037235">
    <property type="entry name" value="TRCF-like_C_D7"/>
</dbReference>
<sequence>MKALTEPLLELAEFEEGRFLLKKEGAGIGYTGCTDSQKLHLVFGLSEDFLYKVIVTHSDLRAREIYEEYLFYDKSTVLYPARDLIFYQADIHGNQLVADRMKVLKRLIEGRPVTVVTTFAALMTPQVPLEEIADAVIHIDTDSSVNEEELSERLVQMGYEKSWQVEAPGQFSIRGGIIDIFDLTEENPCRIELWGEDVDSIRSFDLGSQRSIEKLSMIDIYPATEMVLTGRQRLDGLKRIEEEAKAFAAKLREGFHTEEAARITGQVKELAEQVRELSAAANLEGFVRYFYEDTESFLRFFPDRYTCVFLDEPGRLKEQGQAVELEFRESMSHRLEKGYILPGQAELLYGCEQTASFLDGLRTVLLAAMDTRNALVAPLKRFDVNVKSMSPYNNSFEALTADLKRYKKNGSRVLLLSPSRTRAKRLAEDLQAEGLSSFYSEDGDRLVQPGEVELFYGHVSRGFEYPLLKFVVITESDIFGAQKKKKKRRRQFEGQKIQDFAVLKIGDYVVHETHGLGVYQGIEKVEMNGTTKDYIKISYRDGGNLYVLATGLDVIQKYASADAAKTPKLNKLGTQEWTRTKSKVRSAVDEVAKDLVELYAVRQQKEGFAYGQDTVWQREFEEMFPFEETEDQLSAIAATKEDMESRRIMDRLICGDVGYGKTEIAIRAAFKAVQDGKQVAFLVPTTILAQQHYNTFVQRMKDFPVRIDLMSRFRTPAEQKKTVTDLRKGQVDILIGTHRILSADIQFKDLGLLIIDEEQRFGVAHKEKIKKLKEDVDVLTLTATPIPRTLHMSLIGIRDMSVLEEAPGDRQPIQTFVCEYNEEMVREAIVRELARNGQVYYVYNRVNTIADMAATIQRLVPEANVAFAHGQMKEHELERIMYDFINGEIDVLVSTTIIETGLDISNVNTMIIHDSDQLGLSQLYQLRGRVGRSGRTAYAFLMYKRDKMLKEIAEKRLSAIREFTELGSGFKIAMRDLEIRGAGNLLGKRQSGHMEAVGYDLYCKMLNDAVKTLKGETRTADFATTVELEADAYIPPAYIVNEQQKLDIYKRIAGVETPAESEDMKEELLDRFGEVPVCVDNLLRIALIRVKAHSLYVTEMKGRNGELKLLLRPDAFLRVENIPGLLRLYGSSLTFTAKGTPYFLLRYKKEELAEKEAEKLLTLTENLLSDMEQLLRIEDDEVKAMRLPPSGNGDAI</sequence>
<proteinExistence type="inferred from homology"/>
<gene>
    <name evidence="13 16" type="primary">mfd</name>
    <name evidence="16" type="ORF">H9761_04120</name>
</gene>
<reference evidence="16" key="2">
    <citation type="submission" date="2021-04" db="EMBL/GenBank/DDBJ databases">
        <authorList>
            <person name="Gilroy R."/>
        </authorList>
    </citation>
    <scope>NUCLEOTIDE SEQUENCE</scope>
    <source>
        <strain evidence="16">USAMLcec2-132</strain>
    </source>
</reference>
<protein>
    <recommendedName>
        <fullName evidence="12 13">Transcription-repair-coupling factor</fullName>
        <shortName evidence="13">TRCF</shortName>
        <ecNumber evidence="13">3.6.4.-</ecNumber>
    </recommendedName>
</protein>
<evidence type="ECO:0000256" key="5">
    <source>
        <dbReference type="ARBA" id="ARBA00022801"/>
    </source>
</evidence>
<dbReference type="SMART" id="SM00490">
    <property type="entry name" value="HELICc"/>
    <property type="match status" value="1"/>
</dbReference>
<dbReference type="PROSITE" id="PS51194">
    <property type="entry name" value="HELICASE_CTER"/>
    <property type="match status" value="1"/>
</dbReference>
<dbReference type="PROSITE" id="PS51192">
    <property type="entry name" value="HELICASE_ATP_BIND_1"/>
    <property type="match status" value="1"/>
</dbReference>
<dbReference type="Pfam" id="PF03461">
    <property type="entry name" value="TRCF"/>
    <property type="match status" value="1"/>
</dbReference>
<evidence type="ECO:0000259" key="15">
    <source>
        <dbReference type="PROSITE" id="PS51194"/>
    </source>
</evidence>
<keyword evidence="7 13" id="KW-0067">ATP-binding</keyword>
<dbReference type="InterPro" id="IPR027417">
    <property type="entry name" value="P-loop_NTPase"/>
</dbReference>
<evidence type="ECO:0000256" key="12">
    <source>
        <dbReference type="ARBA" id="ARBA00070128"/>
    </source>
</evidence>
<comment type="similarity">
    <text evidence="10 13">In the N-terminal section; belongs to the UvrB family.</text>
</comment>
<organism evidence="16 17">
    <name type="scientific">Candidatus Eisenbergiella merdavium</name>
    <dbReference type="NCBI Taxonomy" id="2838551"/>
    <lineage>
        <taxon>Bacteria</taxon>
        <taxon>Bacillati</taxon>
        <taxon>Bacillota</taxon>
        <taxon>Clostridia</taxon>
        <taxon>Lachnospirales</taxon>
        <taxon>Lachnospiraceae</taxon>
        <taxon>Eisenbergiella</taxon>
    </lineage>
</organism>
<evidence type="ECO:0000256" key="13">
    <source>
        <dbReference type="HAMAP-Rule" id="MF_00969"/>
    </source>
</evidence>
<dbReference type="InterPro" id="IPR001650">
    <property type="entry name" value="Helicase_C-like"/>
</dbReference>
<dbReference type="InterPro" id="IPR005118">
    <property type="entry name" value="TRCF_C"/>
</dbReference>
<dbReference type="Gene3D" id="2.40.10.170">
    <property type="match status" value="1"/>
</dbReference>
<keyword evidence="8 13" id="KW-0238">DNA-binding</keyword>
<feature type="domain" description="Helicase ATP-binding" evidence="14">
    <location>
        <begin position="642"/>
        <end position="803"/>
    </location>
</feature>
<comment type="function">
    <text evidence="13">Couples transcription and DNA repair by recognizing RNA polymerase (RNAP) stalled at DNA lesions. Mediates ATP-dependent release of RNAP and its truncated transcript from the DNA, and recruitment of nucleotide excision repair machinery to the damaged site.</text>
</comment>
<dbReference type="GO" id="GO:0000716">
    <property type="term" value="P:transcription-coupled nucleotide-excision repair, DNA damage recognition"/>
    <property type="evidence" value="ECO:0007669"/>
    <property type="project" value="UniProtKB-UniRule"/>
</dbReference>
<dbReference type="EMBL" id="DWWS01000018">
    <property type="protein sequence ID" value="HJC22874.1"/>
    <property type="molecule type" value="Genomic_DNA"/>
</dbReference>
<name>A0A9D2SNI2_9FIRM</name>